<feature type="non-terminal residue" evidence="1">
    <location>
        <position position="103"/>
    </location>
</feature>
<reference evidence="1" key="1">
    <citation type="submission" date="2016-05" db="EMBL/GenBank/DDBJ databases">
        <authorList>
            <person name="Lavstsen T."/>
            <person name="Jespersen J.S."/>
        </authorList>
    </citation>
    <scope>NUCLEOTIDE SEQUENCE</scope>
    <source>
        <tissue evidence="1">Brain</tissue>
    </source>
</reference>
<sequence length="103" mass="11836">NTVSFFHDHFLHLLAATSCLSHTAVCLVLRGEGLVMEWVWVYVFDCLVISNDSSMKIPNRLQLKKKGNFLLIHFFLLHHTSIEQYISLLNYCPALGYIIAKNL</sequence>
<gene>
    <name evidence="1" type="primary">Nfu_g_1_013836</name>
</gene>
<protein>
    <submittedName>
        <fullName evidence="1">Uncharacterized protein</fullName>
    </submittedName>
</protein>
<proteinExistence type="predicted"/>
<reference evidence="1" key="2">
    <citation type="submission" date="2016-06" db="EMBL/GenBank/DDBJ databases">
        <title>The genome of a short-lived fish provides insights into sex chromosome evolution and the genetic control of aging.</title>
        <authorList>
            <person name="Reichwald K."/>
            <person name="Felder M."/>
            <person name="Petzold A."/>
            <person name="Koch P."/>
            <person name="Groth M."/>
            <person name="Platzer M."/>
        </authorList>
    </citation>
    <scope>NUCLEOTIDE SEQUENCE</scope>
    <source>
        <tissue evidence="1">Brain</tissue>
    </source>
</reference>
<dbReference type="AlphaFoldDB" id="A0A1A7YZZ2"/>
<feature type="non-terminal residue" evidence="1">
    <location>
        <position position="1"/>
    </location>
</feature>
<evidence type="ECO:0000313" key="1">
    <source>
        <dbReference type="EMBL" id="SBP35691.1"/>
    </source>
</evidence>
<name>A0A1A7YZZ2_9TELE</name>
<dbReference type="EMBL" id="HADX01013459">
    <property type="protein sequence ID" value="SBP35691.1"/>
    <property type="molecule type" value="Transcribed_RNA"/>
</dbReference>
<organism evidence="1">
    <name type="scientific">Iconisemion striatum</name>
    <dbReference type="NCBI Taxonomy" id="60296"/>
    <lineage>
        <taxon>Eukaryota</taxon>
        <taxon>Metazoa</taxon>
        <taxon>Chordata</taxon>
        <taxon>Craniata</taxon>
        <taxon>Vertebrata</taxon>
        <taxon>Euteleostomi</taxon>
        <taxon>Actinopterygii</taxon>
        <taxon>Neopterygii</taxon>
        <taxon>Teleostei</taxon>
        <taxon>Neoteleostei</taxon>
        <taxon>Acanthomorphata</taxon>
        <taxon>Ovalentaria</taxon>
        <taxon>Atherinomorphae</taxon>
        <taxon>Cyprinodontiformes</taxon>
        <taxon>Nothobranchiidae</taxon>
        <taxon>Iconisemion</taxon>
    </lineage>
</organism>
<accession>A0A1A7YZZ2</accession>